<proteinExistence type="predicted"/>
<dbReference type="Proteomes" id="UP000004221">
    <property type="component" value="Unassembled WGS sequence"/>
</dbReference>
<dbReference type="RefSeq" id="WP_008476655.1">
    <property type="nucleotide sequence ID" value="NZ_CAGS01000148.1"/>
</dbReference>
<accession>I4EFK4</accession>
<name>I4EFK4_9BACT</name>
<keyword evidence="2" id="KW-1185">Reference proteome</keyword>
<evidence type="ECO:0000313" key="1">
    <source>
        <dbReference type="EMBL" id="CCF83466.1"/>
    </source>
</evidence>
<gene>
    <name evidence="1" type="ORF">NITHO_2310009</name>
</gene>
<organism evidence="1 2">
    <name type="scientific">Nitrolancea hollandica Lb</name>
    <dbReference type="NCBI Taxonomy" id="1129897"/>
    <lineage>
        <taxon>Bacteria</taxon>
        <taxon>Pseudomonadati</taxon>
        <taxon>Thermomicrobiota</taxon>
        <taxon>Thermomicrobia</taxon>
        <taxon>Sphaerobacterales</taxon>
        <taxon>Sphaerobacterineae</taxon>
        <taxon>Sphaerobacteraceae</taxon>
        <taxon>Nitrolancea</taxon>
    </lineage>
</organism>
<dbReference type="EMBL" id="CAGS01000148">
    <property type="protein sequence ID" value="CCF83466.1"/>
    <property type="molecule type" value="Genomic_DNA"/>
</dbReference>
<sequence length="145" mass="16520">MEISQLRQLAETGLSDRDMGRIFGRSTVRIRQLRQENDIPAYGWCRECRQTFPLKGKQNRTVSLCPSCLVDMAELSLATPLPLSEFARYCRTHPDTLRSVAMEHFGVTRKDLTPEQRVALLNQITERRAIGDRSRETAEGATSTH</sequence>
<dbReference type="AlphaFoldDB" id="I4EFK4"/>
<protein>
    <submittedName>
        <fullName evidence="1">Uncharacterized protein</fullName>
    </submittedName>
</protein>
<comment type="caution">
    <text evidence="1">The sequence shown here is derived from an EMBL/GenBank/DDBJ whole genome shotgun (WGS) entry which is preliminary data.</text>
</comment>
<evidence type="ECO:0000313" key="2">
    <source>
        <dbReference type="Proteomes" id="UP000004221"/>
    </source>
</evidence>
<reference evidence="1 2" key="1">
    <citation type="journal article" date="2012" name="ISME J.">
        <title>Nitrification expanded: discovery, physiology and genomics of a nitrite-oxidizing bacterium from the phylum Chloroflexi.</title>
        <authorList>
            <person name="Sorokin D.Y."/>
            <person name="Lucker S."/>
            <person name="Vejmelkova D."/>
            <person name="Kostrikina N.A."/>
            <person name="Kleerebezem R."/>
            <person name="Rijpstra W.I."/>
            <person name="Damste J.S."/>
            <person name="Le Paslier D."/>
            <person name="Muyzer G."/>
            <person name="Wagner M."/>
            <person name="van Loosdrecht M.C."/>
            <person name="Daims H."/>
        </authorList>
    </citation>
    <scope>NUCLEOTIDE SEQUENCE [LARGE SCALE GENOMIC DNA]</scope>
    <source>
        <strain evidence="2">none</strain>
    </source>
</reference>